<gene>
    <name evidence="4" type="ORF">HGRIS_002429</name>
</gene>
<keyword evidence="3" id="KW-0812">Transmembrane</keyword>
<keyword evidence="5" id="KW-1185">Reference proteome</keyword>
<evidence type="ECO:0008006" key="6">
    <source>
        <dbReference type="Google" id="ProtNLM"/>
    </source>
</evidence>
<keyword evidence="3" id="KW-1133">Transmembrane helix</keyword>
<organism evidence="4 5">
    <name type="scientific">Hohenbuehelia grisea</name>
    <dbReference type="NCBI Taxonomy" id="104357"/>
    <lineage>
        <taxon>Eukaryota</taxon>
        <taxon>Fungi</taxon>
        <taxon>Dikarya</taxon>
        <taxon>Basidiomycota</taxon>
        <taxon>Agaricomycotina</taxon>
        <taxon>Agaricomycetes</taxon>
        <taxon>Agaricomycetidae</taxon>
        <taxon>Agaricales</taxon>
        <taxon>Pleurotineae</taxon>
        <taxon>Pleurotaceae</taxon>
        <taxon>Hohenbuehelia</taxon>
    </lineage>
</organism>
<evidence type="ECO:0000256" key="3">
    <source>
        <dbReference type="SAM" id="Phobius"/>
    </source>
</evidence>
<feature type="region of interest" description="Disordered" evidence="2">
    <location>
        <begin position="469"/>
        <end position="534"/>
    </location>
</feature>
<feature type="region of interest" description="Disordered" evidence="2">
    <location>
        <begin position="807"/>
        <end position="835"/>
    </location>
</feature>
<sequence>MSIAIGGMGITTLRPPLPDLLVLLFARANLKSVFCFFIICIVVFVLAYLTNPSENSFRAYLTEQSFRHHLSRLDDNIDDDSADLADLSSERRPTVHPGCNDAASFHFANRTSISLRTPRHVFHSFAVFTIAAVVPLSRASHHNSAYEDPALVSDSWYIGAFGRWWRGGVIEAWYQDLIARSADEESWRSGILGIKSLRKAEFMGLPYPNRSMHAPAHPFPQKPQLRESRIVHRQRSASPPPLPPSVSLPLHANHLDNFPANATNSTVHSTSQSLSHAPEHSHSPSLIASSTLFDQSPRIVQVLAQIAAAQSSVHELRTQLSEHQSSSSQIRTALQEEVDVLRARKRKEDASKFDLKTRSKTLEDSKRAAEGTKRDAEKRLKTAQIARDDASQRMAHLEGEIATLQRRFLGDDSARSESLESVSDSERAILDVVESKRREAKIAESVVVSLNQRAKELEEKLAREKERLKQLREHQSAESYPSDESMKAWPGESAHSDDNGSPSSDIVPLHPVSRHSSSPSRSSQTSLGTSSLRIHPSGYSHVNGDLVSSVPLDGQLAFPVFDDAELCLGPNSSGRRSPTTPSFLPSGLMTSLDSAQTVSRSFQSDKDIIMDKDWRINAPASHYVGLENAASSTSPTSLHGPSFASEAQPDPFEVRVSQHDFEVAITDPHYSSPNLHRTLSDPRPHHARNADVAFTTRHDFSKDWHSPRRWFSTLTKAKKSLNPDAEVFSFVRSSPSFESDALDDRSTPSTYDRGVTPAFDALNPNGFSKTMLTSSTSTSSSLLRAFAPSPEEREALKRALGGSTNASLEHLPSLSDVGSIPSSPTLPPASIAPHNPLRTQHVHEMSKLPSWIQALPRIKKPNFSPWDDDEASFPDGIEGRAKPGVL</sequence>
<keyword evidence="1" id="KW-0175">Coiled coil</keyword>
<keyword evidence="3" id="KW-0472">Membrane</keyword>
<evidence type="ECO:0000313" key="5">
    <source>
        <dbReference type="Proteomes" id="UP001556367"/>
    </source>
</evidence>
<comment type="caution">
    <text evidence="4">The sequence shown here is derived from an EMBL/GenBank/DDBJ whole genome shotgun (WGS) entry which is preliminary data.</text>
</comment>
<proteinExistence type="predicted"/>
<name>A0ABR3JL46_9AGAR</name>
<feature type="region of interest" description="Disordered" evidence="2">
    <location>
        <begin position="254"/>
        <end position="283"/>
    </location>
</feature>
<evidence type="ECO:0000256" key="2">
    <source>
        <dbReference type="SAM" id="MobiDB-lite"/>
    </source>
</evidence>
<dbReference type="EMBL" id="JASNQZ010000006">
    <property type="protein sequence ID" value="KAL0956271.1"/>
    <property type="molecule type" value="Genomic_DNA"/>
</dbReference>
<evidence type="ECO:0000313" key="4">
    <source>
        <dbReference type="EMBL" id="KAL0956271.1"/>
    </source>
</evidence>
<feature type="coiled-coil region" evidence="1">
    <location>
        <begin position="359"/>
        <end position="407"/>
    </location>
</feature>
<reference evidence="5" key="1">
    <citation type="submission" date="2024-06" db="EMBL/GenBank/DDBJ databases">
        <title>Multi-omics analyses provide insights into the biosynthesis of the anticancer antibiotic pleurotin in Hohenbuehelia grisea.</title>
        <authorList>
            <person name="Weaver J.A."/>
            <person name="Alberti F."/>
        </authorList>
    </citation>
    <scope>NUCLEOTIDE SEQUENCE [LARGE SCALE GENOMIC DNA]</scope>
    <source>
        <strain evidence="5">T-177</strain>
    </source>
</reference>
<feature type="compositionally biased region" description="Low complexity" evidence="2">
    <location>
        <begin position="507"/>
        <end position="533"/>
    </location>
</feature>
<accession>A0ABR3JL46</accession>
<evidence type="ECO:0000256" key="1">
    <source>
        <dbReference type="SAM" id="Coils"/>
    </source>
</evidence>
<feature type="compositionally biased region" description="Polar residues" evidence="2">
    <location>
        <begin position="260"/>
        <end position="275"/>
    </location>
</feature>
<feature type="region of interest" description="Disordered" evidence="2">
    <location>
        <begin position="862"/>
        <end position="886"/>
    </location>
</feature>
<dbReference type="Proteomes" id="UP001556367">
    <property type="component" value="Unassembled WGS sequence"/>
</dbReference>
<feature type="region of interest" description="Disordered" evidence="2">
    <location>
        <begin position="737"/>
        <end position="757"/>
    </location>
</feature>
<protein>
    <recommendedName>
        <fullName evidence="6">Proteophosphoglycan ppg4</fullName>
    </recommendedName>
</protein>
<feature type="compositionally biased region" description="Basic and acidic residues" evidence="2">
    <location>
        <begin position="877"/>
        <end position="886"/>
    </location>
</feature>
<feature type="transmembrane region" description="Helical" evidence="3">
    <location>
        <begin position="20"/>
        <end position="49"/>
    </location>
</feature>